<dbReference type="Proteomes" id="UP000570010">
    <property type="component" value="Unassembled WGS sequence"/>
</dbReference>
<keyword evidence="7 8" id="KW-0411">Iron-sulfur</keyword>
<evidence type="ECO:0000256" key="2">
    <source>
        <dbReference type="ARBA" id="ARBA00022485"/>
    </source>
</evidence>
<dbReference type="GO" id="GO:0051539">
    <property type="term" value="F:4 iron, 4 sulfur cluster binding"/>
    <property type="evidence" value="ECO:0007669"/>
    <property type="project" value="UniProtKB-KW"/>
</dbReference>
<dbReference type="InterPro" id="IPR007197">
    <property type="entry name" value="rSAM"/>
</dbReference>
<dbReference type="InterPro" id="IPR013785">
    <property type="entry name" value="Aldolase_TIM"/>
</dbReference>
<feature type="binding site" evidence="8">
    <location>
        <position position="103"/>
    </location>
    <ligand>
        <name>[4Fe-4S] cluster</name>
        <dbReference type="ChEBI" id="CHEBI:49883"/>
        <note>4Fe-4S-S-AdoMet</note>
    </ligand>
</feature>
<dbReference type="InterPro" id="IPR003739">
    <property type="entry name" value="Lys_aminomutase/Glu_NH3_mut"/>
</dbReference>
<evidence type="ECO:0000256" key="1">
    <source>
        <dbReference type="ARBA" id="ARBA00001933"/>
    </source>
</evidence>
<dbReference type="PIRSF" id="PIRSF004911">
    <property type="entry name" value="DUF160"/>
    <property type="match status" value="1"/>
</dbReference>
<proteinExistence type="predicted"/>
<keyword evidence="3" id="KW-0949">S-adenosyl-L-methionine</keyword>
<evidence type="ECO:0000313" key="10">
    <source>
        <dbReference type="EMBL" id="MBA4536531.1"/>
    </source>
</evidence>
<keyword evidence="12" id="KW-1185">Reference proteome</keyword>
<gene>
    <name evidence="11" type="ORF">G4D64_05010</name>
    <name evidence="10" type="ORF">H1Z61_05050</name>
</gene>
<dbReference type="CDD" id="cd01335">
    <property type="entry name" value="Radical_SAM"/>
    <property type="match status" value="1"/>
</dbReference>
<evidence type="ECO:0000256" key="4">
    <source>
        <dbReference type="ARBA" id="ARBA00022723"/>
    </source>
</evidence>
<dbReference type="GO" id="GO:0003824">
    <property type="term" value="F:catalytic activity"/>
    <property type="evidence" value="ECO:0007669"/>
    <property type="project" value="InterPro"/>
</dbReference>
<keyword evidence="2 8" id="KW-0004">4Fe-4S</keyword>
<sequence length="357" mass="40856">MGQPKYITNLEKITELSEKERSKLKEITENYVFRVNDYYLQLIDWNDLDDPIRKIVIPHENELNEYGSWDASDEESNYVVPGCQHKYTTTALLLVSEVCGSYCRYCFRKRLFRDDVTEAMSDVAPGLAYIRQTPEINNVLLTGGDPLILSTKKLRTIIEQLRKIDHVKIIRIGSKLPAFNPMRIYEDEDLLQLIREYSTPDKRIYIMAHITHPREITERTNKAFQALYDAGAIIVNQTPIIKGINDDPNVLAELLDKLSWAGVTPYYFFINRPVAGNGGFVLTLKEAYDIVEGAKAKTSGLGKRVRLVMSHVSGKIEILAIKNGKAYLKYHQAKNGEYGKFIVLDCPDHASWFDDLQ</sequence>
<dbReference type="PANTHER" id="PTHR30538">
    <property type="entry name" value="LYSINE 2,3-AMINOMUTASE-RELATED"/>
    <property type="match status" value="1"/>
</dbReference>
<dbReference type="PROSITE" id="PS51918">
    <property type="entry name" value="RADICAL_SAM"/>
    <property type="match status" value="1"/>
</dbReference>
<dbReference type="EMBL" id="JACEIO010000008">
    <property type="protein sequence ID" value="MBA4536531.1"/>
    <property type="molecule type" value="Genomic_DNA"/>
</dbReference>
<dbReference type="EMBL" id="JAAIWN010000008">
    <property type="protein sequence ID" value="NEY80898.1"/>
    <property type="molecule type" value="Genomic_DNA"/>
</dbReference>
<reference evidence="11 12" key="1">
    <citation type="submission" date="2020-02" db="EMBL/GenBank/DDBJ databases">
        <title>Bacillus aquiflavi sp. nov., isolated from yellow water of strong flavor Chinese baijiu in Yibin region of China.</title>
        <authorList>
            <person name="Xie J."/>
        </authorList>
    </citation>
    <scope>NUCLEOTIDE SEQUENCE [LARGE SCALE GENOMIC DNA]</scope>
    <source>
        <strain evidence="11 12">3H-10</strain>
    </source>
</reference>
<evidence type="ECO:0000256" key="7">
    <source>
        <dbReference type="ARBA" id="ARBA00023014"/>
    </source>
</evidence>
<evidence type="ECO:0000256" key="3">
    <source>
        <dbReference type="ARBA" id="ARBA00022691"/>
    </source>
</evidence>
<dbReference type="SFLD" id="SFLDG01070">
    <property type="entry name" value="PLP-dependent"/>
    <property type="match status" value="1"/>
</dbReference>
<dbReference type="AlphaFoldDB" id="A0A6B3VUI6"/>
<evidence type="ECO:0000256" key="6">
    <source>
        <dbReference type="ARBA" id="ARBA00023004"/>
    </source>
</evidence>
<dbReference type="Gene3D" id="3.20.20.70">
    <property type="entry name" value="Aldolase class I"/>
    <property type="match status" value="1"/>
</dbReference>
<name>A0A6B3VUI6_9BACI</name>
<dbReference type="SUPFAM" id="SSF102114">
    <property type="entry name" value="Radical SAM enzymes"/>
    <property type="match status" value="1"/>
</dbReference>
<organism evidence="11 12">
    <name type="scientific">Bacillus aquiflavi</name>
    <dbReference type="NCBI Taxonomy" id="2672567"/>
    <lineage>
        <taxon>Bacteria</taxon>
        <taxon>Bacillati</taxon>
        <taxon>Bacillota</taxon>
        <taxon>Bacilli</taxon>
        <taxon>Bacillales</taxon>
        <taxon>Bacillaceae</taxon>
        <taxon>Bacillus</taxon>
    </lineage>
</organism>
<keyword evidence="5" id="KW-0663">Pyridoxal phosphate</keyword>
<dbReference type="GO" id="GO:0046872">
    <property type="term" value="F:metal ion binding"/>
    <property type="evidence" value="ECO:0007669"/>
    <property type="project" value="UniProtKB-KW"/>
</dbReference>
<comment type="cofactor">
    <cofactor evidence="1">
        <name>pyridoxal 5'-phosphate</name>
        <dbReference type="ChEBI" id="CHEBI:597326"/>
    </cofactor>
</comment>
<evidence type="ECO:0000313" key="12">
    <source>
        <dbReference type="Proteomes" id="UP000472971"/>
    </source>
</evidence>
<dbReference type="SFLD" id="SFLDS00029">
    <property type="entry name" value="Radical_SAM"/>
    <property type="match status" value="1"/>
</dbReference>
<keyword evidence="4 8" id="KW-0479">Metal-binding</keyword>
<accession>A0A6B3VUI6</accession>
<evidence type="ECO:0000313" key="11">
    <source>
        <dbReference type="EMBL" id="NEY80898.1"/>
    </source>
</evidence>
<feature type="binding site" evidence="8">
    <location>
        <position position="99"/>
    </location>
    <ligand>
        <name>[4Fe-4S] cluster</name>
        <dbReference type="ChEBI" id="CHEBI:49883"/>
        <note>4Fe-4S-S-AdoMet</note>
    </ligand>
</feature>
<evidence type="ECO:0000256" key="8">
    <source>
        <dbReference type="PIRSR" id="PIRSR004911-1"/>
    </source>
</evidence>
<evidence type="ECO:0000256" key="5">
    <source>
        <dbReference type="ARBA" id="ARBA00022898"/>
    </source>
</evidence>
<dbReference type="Proteomes" id="UP000472971">
    <property type="component" value="Unassembled WGS sequence"/>
</dbReference>
<feature type="domain" description="Radical SAM core" evidence="9">
    <location>
        <begin position="85"/>
        <end position="315"/>
    </location>
</feature>
<evidence type="ECO:0000313" key="13">
    <source>
        <dbReference type="Proteomes" id="UP000570010"/>
    </source>
</evidence>
<keyword evidence="6" id="KW-0408">Iron</keyword>
<evidence type="ECO:0000259" key="9">
    <source>
        <dbReference type="PROSITE" id="PS51918"/>
    </source>
</evidence>
<dbReference type="NCBIfam" id="TIGR00238">
    <property type="entry name" value="KamA family radical SAM protein"/>
    <property type="match status" value="1"/>
</dbReference>
<dbReference type="PANTHER" id="PTHR30538:SF0">
    <property type="entry name" value="L-LYSINE 2,3-AMINOMUTASE AQ_1632-RELATED"/>
    <property type="match status" value="1"/>
</dbReference>
<reference evidence="10 13" key="2">
    <citation type="submission" date="2020-07" db="EMBL/GenBank/DDBJ databases">
        <authorList>
            <person name="Feng H."/>
        </authorList>
    </citation>
    <scope>NUCLEOTIDE SEQUENCE [LARGE SCALE GENOMIC DNA]</scope>
    <source>
        <strain evidence="13">s-12</strain>
        <strain evidence="10">S-12</strain>
    </source>
</reference>
<dbReference type="Pfam" id="PF04055">
    <property type="entry name" value="Radical_SAM"/>
    <property type="match status" value="1"/>
</dbReference>
<dbReference type="InterPro" id="IPR058240">
    <property type="entry name" value="rSAM_sf"/>
</dbReference>
<comment type="caution">
    <text evidence="11">The sequence shown here is derived from an EMBL/GenBank/DDBJ whole genome shotgun (WGS) entry which is preliminary data.</text>
</comment>
<protein>
    <submittedName>
        <fullName evidence="11">KamA family radical SAM protein</fullName>
    </submittedName>
</protein>
<dbReference type="RefSeq" id="WP_163240760.1">
    <property type="nucleotide sequence ID" value="NZ_CP082780.1"/>
</dbReference>
<feature type="binding site" evidence="8">
    <location>
        <position position="106"/>
    </location>
    <ligand>
        <name>[4Fe-4S] cluster</name>
        <dbReference type="ChEBI" id="CHEBI:49883"/>
        <note>4Fe-4S-S-AdoMet</note>
    </ligand>
</feature>